<reference evidence="3" key="1">
    <citation type="journal article" date="2020" name="mSystems">
        <title>Genome- and Community-Level Interaction Insights into Carbon Utilization and Element Cycling Functions of Hydrothermarchaeota in Hydrothermal Sediment.</title>
        <authorList>
            <person name="Zhou Z."/>
            <person name="Liu Y."/>
            <person name="Xu W."/>
            <person name="Pan J."/>
            <person name="Luo Z.H."/>
            <person name="Li M."/>
        </authorList>
    </citation>
    <scope>NUCLEOTIDE SEQUENCE [LARGE SCALE GENOMIC DNA]</scope>
    <source>
        <strain evidence="3">SpSt-853</strain>
    </source>
</reference>
<keyword evidence="2" id="KW-0808">Transferase</keyword>
<dbReference type="GO" id="GO:0005829">
    <property type="term" value="C:cytosol"/>
    <property type="evidence" value="ECO:0007669"/>
    <property type="project" value="TreeGrafter"/>
</dbReference>
<dbReference type="InterPro" id="IPR051199">
    <property type="entry name" value="LPS_LOS_Heptosyltrfase"/>
</dbReference>
<name>A0A7C5AMX7_9BACT</name>
<evidence type="ECO:0000256" key="2">
    <source>
        <dbReference type="ARBA" id="ARBA00022679"/>
    </source>
</evidence>
<protein>
    <recommendedName>
        <fullName evidence="4">Lipopolysaccharide heptosyltransferase family protein</fullName>
    </recommendedName>
</protein>
<dbReference type="Gene3D" id="3.40.50.2000">
    <property type="entry name" value="Glycogen Phosphorylase B"/>
    <property type="match status" value="2"/>
</dbReference>
<dbReference type="GO" id="GO:0009244">
    <property type="term" value="P:lipopolysaccharide core region biosynthetic process"/>
    <property type="evidence" value="ECO:0007669"/>
    <property type="project" value="TreeGrafter"/>
</dbReference>
<evidence type="ECO:0000256" key="1">
    <source>
        <dbReference type="ARBA" id="ARBA00022676"/>
    </source>
</evidence>
<dbReference type="PANTHER" id="PTHR30160">
    <property type="entry name" value="TETRAACYLDISACCHARIDE 4'-KINASE-RELATED"/>
    <property type="match status" value="1"/>
</dbReference>
<evidence type="ECO:0000313" key="3">
    <source>
        <dbReference type="EMBL" id="HGZ12710.1"/>
    </source>
</evidence>
<evidence type="ECO:0008006" key="4">
    <source>
        <dbReference type="Google" id="ProtNLM"/>
    </source>
</evidence>
<dbReference type="EMBL" id="DTKJ01000074">
    <property type="protein sequence ID" value="HGZ12710.1"/>
    <property type="molecule type" value="Genomic_DNA"/>
</dbReference>
<keyword evidence="1" id="KW-0328">Glycosyltransferase</keyword>
<dbReference type="CDD" id="cd03789">
    <property type="entry name" value="GT9_LPS_heptosyltransferase"/>
    <property type="match status" value="1"/>
</dbReference>
<dbReference type="SUPFAM" id="SSF53756">
    <property type="entry name" value="UDP-Glycosyltransferase/glycogen phosphorylase"/>
    <property type="match status" value="1"/>
</dbReference>
<sequence length="333" mass="35894">MGALVNSSSDYGHLLPPAAEVRYLFVWHQGGLGDLLLAGPALVALRRRYVSARLVVAGNPARWRLLAEILSLSGIWNSGEALWSALYLEDVPLPPGLVHRLAEIDLALVFSPRPRPVFLKRLTKAGVSRVFWLPSFPSEEGEHVVRLQAKRLAELGLAEDLSPLKLNLNGKGAGGGDEGPNGPLLTVAPGSGHPAKNWPLSHYYEVTRALSWEAGLKVVWLAGPAEAELLPYLKGLAAAQDQVVWANQPLIKVARLLARTKLYLGGDSGLTHLAAAAGAQRVVALFGPTDPRVWAPLGENVTVLTASTSVRSETRMADLSVERVLEEVRRVLD</sequence>
<dbReference type="InterPro" id="IPR002201">
    <property type="entry name" value="Glyco_trans_9"/>
</dbReference>
<dbReference type="AlphaFoldDB" id="A0A7C5AMX7"/>
<dbReference type="GO" id="GO:0008713">
    <property type="term" value="F:ADP-heptose-lipopolysaccharide heptosyltransferase activity"/>
    <property type="evidence" value="ECO:0007669"/>
    <property type="project" value="TreeGrafter"/>
</dbReference>
<organism evidence="3">
    <name type="scientific">Desulfobacca acetoxidans</name>
    <dbReference type="NCBI Taxonomy" id="60893"/>
    <lineage>
        <taxon>Bacteria</taxon>
        <taxon>Pseudomonadati</taxon>
        <taxon>Thermodesulfobacteriota</taxon>
        <taxon>Desulfobaccia</taxon>
        <taxon>Desulfobaccales</taxon>
        <taxon>Desulfobaccaceae</taxon>
        <taxon>Desulfobacca</taxon>
    </lineage>
</organism>
<accession>A0A7C5AMX7</accession>
<proteinExistence type="predicted"/>
<comment type="caution">
    <text evidence="3">The sequence shown here is derived from an EMBL/GenBank/DDBJ whole genome shotgun (WGS) entry which is preliminary data.</text>
</comment>
<dbReference type="Pfam" id="PF01075">
    <property type="entry name" value="Glyco_transf_9"/>
    <property type="match status" value="1"/>
</dbReference>
<gene>
    <name evidence="3" type="ORF">ENW48_10935</name>
</gene>